<accession>A0A4R2GSM9</accession>
<evidence type="ECO:0000256" key="7">
    <source>
        <dbReference type="SAM" id="Phobius"/>
    </source>
</evidence>
<sequence>MTHFKPLLRDAGAFVLGFTSAVILLGPAPKASAREMAEHQDKGPNSSHGKNAVAPTDIGPAGWREIVMRTYREVSRDRVMAVSAGVTFYGLLAMFPAMAAFVSLYGLVAAPDTVMEHLGLLGSILPAQAYSFIRDQMERIASAGSQDLGLSLVIGLALALWSANAGMKALFDALNVAYGEDEKRGFFRLNLVSMIFTVGVILFAVVAILLVVALPAVLNYVYLGNVAEPLFKFGRWPALMAALIAVLAVLYRFGPSRENARWQWVSPGAIFAAVVWLVASVGLSWYMANFEDYDKTYGTVGAAIALMMWMWISAIIVTIGAELNAESERQTLVDTTTGAPLPIGTRGADAADRK</sequence>
<dbReference type="Proteomes" id="UP000294881">
    <property type="component" value="Unassembled WGS sequence"/>
</dbReference>
<evidence type="ECO:0000313" key="8">
    <source>
        <dbReference type="EMBL" id="TCO13363.1"/>
    </source>
</evidence>
<proteinExistence type="predicted"/>
<evidence type="ECO:0000256" key="3">
    <source>
        <dbReference type="ARBA" id="ARBA00022692"/>
    </source>
</evidence>
<keyword evidence="4 7" id="KW-1133">Transmembrane helix</keyword>
<keyword evidence="5 7" id="KW-0472">Membrane</keyword>
<dbReference type="NCBIfam" id="TIGR00765">
    <property type="entry name" value="yihY_not_rbn"/>
    <property type="match status" value="1"/>
</dbReference>
<dbReference type="GO" id="GO:0005886">
    <property type="term" value="C:plasma membrane"/>
    <property type="evidence" value="ECO:0007669"/>
    <property type="project" value="UniProtKB-SubCell"/>
</dbReference>
<comment type="subcellular location">
    <subcellularLocation>
        <location evidence="1">Cell membrane</location>
        <topology evidence="1">Multi-pass membrane protein</topology>
    </subcellularLocation>
</comment>
<protein>
    <submittedName>
        <fullName evidence="8">Membrane protein</fullName>
    </submittedName>
</protein>
<name>A0A4R2GSM9_9HYPH</name>
<dbReference type="AlphaFoldDB" id="A0A4R2GSM9"/>
<feature type="transmembrane region" description="Helical" evidence="7">
    <location>
        <begin position="236"/>
        <end position="253"/>
    </location>
</feature>
<evidence type="ECO:0000313" key="9">
    <source>
        <dbReference type="Proteomes" id="UP000294881"/>
    </source>
</evidence>
<organism evidence="8 9">
    <name type="scientific">Camelimonas lactis</name>
    <dbReference type="NCBI Taxonomy" id="659006"/>
    <lineage>
        <taxon>Bacteria</taxon>
        <taxon>Pseudomonadati</taxon>
        <taxon>Pseudomonadota</taxon>
        <taxon>Alphaproteobacteria</taxon>
        <taxon>Hyphomicrobiales</taxon>
        <taxon>Chelatococcaceae</taxon>
        <taxon>Camelimonas</taxon>
    </lineage>
</organism>
<feature type="transmembrane region" description="Helical" evidence="7">
    <location>
        <begin position="86"/>
        <end position="107"/>
    </location>
</feature>
<keyword evidence="3 7" id="KW-0812">Transmembrane</keyword>
<dbReference type="InterPro" id="IPR017039">
    <property type="entry name" value="Virul_fac_BrkB"/>
</dbReference>
<evidence type="ECO:0000256" key="5">
    <source>
        <dbReference type="ARBA" id="ARBA00023136"/>
    </source>
</evidence>
<dbReference type="RefSeq" id="WP_245514313.1">
    <property type="nucleotide sequence ID" value="NZ_JBHUNN010000002.1"/>
</dbReference>
<evidence type="ECO:0000256" key="6">
    <source>
        <dbReference type="SAM" id="MobiDB-lite"/>
    </source>
</evidence>
<feature type="region of interest" description="Disordered" evidence="6">
    <location>
        <begin position="34"/>
        <end position="57"/>
    </location>
</feature>
<dbReference type="PANTHER" id="PTHR30213">
    <property type="entry name" value="INNER MEMBRANE PROTEIN YHJD"/>
    <property type="match status" value="1"/>
</dbReference>
<dbReference type="Pfam" id="PF03631">
    <property type="entry name" value="Virul_fac_BrkB"/>
    <property type="match status" value="1"/>
</dbReference>
<feature type="transmembrane region" description="Helical" evidence="7">
    <location>
        <begin position="148"/>
        <end position="171"/>
    </location>
</feature>
<evidence type="ECO:0000256" key="4">
    <source>
        <dbReference type="ARBA" id="ARBA00022989"/>
    </source>
</evidence>
<gene>
    <name evidence="8" type="ORF">EV666_10673</name>
</gene>
<evidence type="ECO:0000256" key="2">
    <source>
        <dbReference type="ARBA" id="ARBA00022475"/>
    </source>
</evidence>
<evidence type="ECO:0000256" key="1">
    <source>
        <dbReference type="ARBA" id="ARBA00004651"/>
    </source>
</evidence>
<keyword evidence="9" id="KW-1185">Reference proteome</keyword>
<dbReference type="EMBL" id="SLWL01000006">
    <property type="protein sequence ID" value="TCO13363.1"/>
    <property type="molecule type" value="Genomic_DNA"/>
</dbReference>
<keyword evidence="2" id="KW-1003">Cell membrane</keyword>
<feature type="transmembrane region" description="Helical" evidence="7">
    <location>
        <begin position="265"/>
        <end position="288"/>
    </location>
</feature>
<feature type="transmembrane region" description="Helical" evidence="7">
    <location>
        <begin position="300"/>
        <end position="321"/>
    </location>
</feature>
<reference evidence="8 9" key="1">
    <citation type="submission" date="2019-03" db="EMBL/GenBank/DDBJ databases">
        <title>Genomic Encyclopedia of Type Strains, Phase IV (KMG-IV): sequencing the most valuable type-strain genomes for metagenomic binning, comparative biology and taxonomic classification.</title>
        <authorList>
            <person name="Goeker M."/>
        </authorList>
    </citation>
    <scope>NUCLEOTIDE SEQUENCE [LARGE SCALE GENOMIC DNA]</scope>
    <source>
        <strain evidence="8 9">DSM 22958</strain>
    </source>
</reference>
<dbReference type="PANTHER" id="PTHR30213:SF0">
    <property type="entry name" value="UPF0761 MEMBRANE PROTEIN YIHY"/>
    <property type="match status" value="1"/>
</dbReference>
<comment type="caution">
    <text evidence="8">The sequence shown here is derived from an EMBL/GenBank/DDBJ whole genome shotgun (WGS) entry which is preliminary data.</text>
</comment>
<feature type="transmembrane region" description="Helical" evidence="7">
    <location>
        <begin position="191"/>
        <end position="216"/>
    </location>
</feature>